<sequence length="114" mass="11872">MGDITLPGGGTYGLRLLPAASAARERTLIHVEVTAGPNDVQVVSGPFVVHKNNHGRGAISFPVPKSPFGMGFSTNVQCGESTDTSTTRVTKITGKIPINGAGGFEMLDFTVSRT</sequence>
<dbReference type="RefSeq" id="WP_181353540.1">
    <property type="nucleotide sequence ID" value="NZ_JABJWZ010000021.1"/>
</dbReference>
<gene>
    <name evidence="1" type="ORF">H3146_04445</name>
</gene>
<proteinExistence type="predicted"/>
<dbReference type="Proteomes" id="UP000525686">
    <property type="component" value="Unassembled WGS sequence"/>
</dbReference>
<name>A0A7W3WHV9_9ACTN</name>
<organism evidence="1 2">
    <name type="scientific">Streptomyces alkaliterrae</name>
    <dbReference type="NCBI Taxonomy" id="2213162"/>
    <lineage>
        <taxon>Bacteria</taxon>
        <taxon>Bacillati</taxon>
        <taxon>Actinomycetota</taxon>
        <taxon>Actinomycetes</taxon>
        <taxon>Kitasatosporales</taxon>
        <taxon>Streptomycetaceae</taxon>
        <taxon>Streptomyces</taxon>
    </lineage>
</organism>
<dbReference type="AlphaFoldDB" id="A0A7W3WHV9"/>
<protein>
    <submittedName>
        <fullName evidence="1">Uncharacterized protein</fullName>
    </submittedName>
</protein>
<comment type="caution">
    <text evidence="1">The sequence shown here is derived from an EMBL/GenBank/DDBJ whole genome shotgun (WGS) entry which is preliminary data.</text>
</comment>
<evidence type="ECO:0000313" key="1">
    <source>
        <dbReference type="EMBL" id="MBB1252622.1"/>
    </source>
</evidence>
<accession>A0A7W3WHV9</accession>
<reference evidence="2" key="1">
    <citation type="submission" date="2020-05" db="EMBL/GenBank/DDBJ databases">
        <title>Classification of alakaliphilic streptomycetes isolated from an alkaline soil next to Lonar Crater, India and a proposal for the recognition of Streptomyces alkaliterrae sp. nov.</title>
        <authorList>
            <person name="Golinska P."/>
        </authorList>
    </citation>
    <scope>NUCLEOTIDE SEQUENCE [LARGE SCALE GENOMIC DNA]</scope>
    <source>
        <strain evidence="2">OF3</strain>
    </source>
</reference>
<dbReference type="EMBL" id="JABJWZ010000021">
    <property type="protein sequence ID" value="MBB1252622.1"/>
    <property type="molecule type" value="Genomic_DNA"/>
</dbReference>
<evidence type="ECO:0000313" key="2">
    <source>
        <dbReference type="Proteomes" id="UP000525686"/>
    </source>
</evidence>